<evidence type="ECO:0000313" key="2">
    <source>
        <dbReference type="Proteomes" id="UP000015354"/>
    </source>
</evidence>
<accession>S9TEE7</accession>
<sequence>MANARATSREDVVNFVTAPQEADWATIDWINSHTEAAEREALQRRHGVSTLLGAGQSLRRTARAFSSRWCAGSCWAASACSATRVRTG</sequence>
<comment type="caution">
    <text evidence="1">The sequence shown here is derived from an EMBL/GenBank/DDBJ whole genome shotgun (WGS) entry which is preliminary data.</text>
</comment>
<evidence type="ECO:0000313" key="1">
    <source>
        <dbReference type="EMBL" id="EPY16427.1"/>
    </source>
</evidence>
<keyword evidence="2" id="KW-1185">Reference proteome</keyword>
<proteinExistence type="predicted"/>
<gene>
    <name evidence="1" type="ORF">STCU_11280</name>
</gene>
<protein>
    <submittedName>
        <fullName evidence="1">Uncharacterized protein</fullName>
    </submittedName>
</protein>
<organism evidence="1 2">
    <name type="scientific">Strigomonas culicis</name>
    <dbReference type="NCBI Taxonomy" id="28005"/>
    <lineage>
        <taxon>Eukaryota</taxon>
        <taxon>Discoba</taxon>
        <taxon>Euglenozoa</taxon>
        <taxon>Kinetoplastea</taxon>
        <taxon>Metakinetoplastina</taxon>
        <taxon>Trypanosomatida</taxon>
        <taxon>Trypanosomatidae</taxon>
        <taxon>Strigomonadinae</taxon>
        <taxon>Strigomonas</taxon>
    </lineage>
</organism>
<dbReference type="Proteomes" id="UP000015354">
    <property type="component" value="Unassembled WGS sequence"/>
</dbReference>
<dbReference type="EMBL" id="ATMH01011184">
    <property type="protein sequence ID" value="EPY16427.1"/>
    <property type="molecule type" value="Genomic_DNA"/>
</dbReference>
<dbReference type="AlphaFoldDB" id="S9TEE7"/>
<name>S9TEE7_9TRYP</name>
<reference evidence="1 2" key="1">
    <citation type="journal article" date="2013" name="PLoS ONE">
        <title>Predicting the Proteins of Angomonas deanei, Strigomonas culicis and Their Respective Endosymbionts Reveals New Aspects of the Trypanosomatidae Family.</title>
        <authorList>
            <person name="Motta M.C."/>
            <person name="Martins A.C."/>
            <person name="de Souza S.S."/>
            <person name="Catta-Preta C.M."/>
            <person name="Silva R."/>
            <person name="Klein C.C."/>
            <person name="de Almeida L.G."/>
            <person name="de Lima Cunha O."/>
            <person name="Ciapina L.P."/>
            <person name="Brocchi M."/>
            <person name="Colabardini A.C."/>
            <person name="de Araujo Lima B."/>
            <person name="Machado C.R."/>
            <person name="de Almeida Soares C.M."/>
            <person name="Probst C.M."/>
            <person name="de Menezes C.B."/>
            <person name="Thompson C.E."/>
            <person name="Bartholomeu D.C."/>
            <person name="Gradia D.F."/>
            <person name="Pavoni D.P."/>
            <person name="Grisard E.C."/>
            <person name="Fantinatti-Garboggini F."/>
            <person name="Marchini F.K."/>
            <person name="Rodrigues-Luiz G.F."/>
            <person name="Wagner G."/>
            <person name="Goldman G.H."/>
            <person name="Fietto J.L."/>
            <person name="Elias M.C."/>
            <person name="Goldman M.H."/>
            <person name="Sagot M.F."/>
            <person name="Pereira M."/>
            <person name="Stoco P.H."/>
            <person name="de Mendonca-Neto R.P."/>
            <person name="Teixeira S.M."/>
            <person name="Maciel T.E."/>
            <person name="de Oliveira Mendes T.A."/>
            <person name="Urmenyi T.P."/>
            <person name="de Souza W."/>
            <person name="Schenkman S."/>
            <person name="de Vasconcelos A.T."/>
        </authorList>
    </citation>
    <scope>NUCLEOTIDE SEQUENCE [LARGE SCALE GENOMIC DNA]</scope>
</reference>